<dbReference type="Gene3D" id="3.30.460.10">
    <property type="entry name" value="Beta Polymerase, domain 2"/>
    <property type="match status" value="1"/>
</dbReference>
<dbReference type="Proteomes" id="UP000004994">
    <property type="component" value="Chromosome 6"/>
</dbReference>
<dbReference type="Gene3D" id="3.30.200.20">
    <property type="entry name" value="Phosphorylase Kinase, domain 1"/>
    <property type="match status" value="1"/>
</dbReference>
<keyword evidence="4" id="KW-0547">Nucleotide-binding</keyword>
<dbReference type="InterPro" id="IPR043519">
    <property type="entry name" value="NT_sf"/>
</dbReference>
<reference evidence="11" key="1">
    <citation type="journal article" date="2012" name="Nature">
        <title>The tomato genome sequence provides insights into fleshy fruit evolution.</title>
        <authorList>
            <consortium name="Tomato Genome Consortium"/>
        </authorList>
    </citation>
    <scope>NUCLEOTIDE SEQUENCE [LARGE SCALE GENOMIC DNA]</scope>
    <source>
        <strain evidence="11">cv. Heinz 1706</strain>
    </source>
</reference>
<dbReference type="PANTHER" id="PTHR45979:SF28">
    <property type="entry name" value="POLY(A) RNA POLYMERASE CID14-LIKE"/>
    <property type="match status" value="1"/>
</dbReference>
<dbReference type="Gene3D" id="1.10.1410.10">
    <property type="match status" value="1"/>
</dbReference>
<sequence length="1492" mass="167277">MGSCGIGNRVEMEPRWVEMLGPDPSAVTEDCWAVAEEAVQEVVNCVHPTLDTEEKRKDVVDHVQRLIRCSLGCEVFSYGSVPLKTYLPDGDIDLTVFGSPVVEETLARDVLAVLQEEELKGNTEYDVKDPQFIDAEVKLVKCIVRNTVIDISFNQLGGLSTLCFLEQVDRLVGKNHLFKRSIILIKAWCYYESRVLGAHHGLISTYALETLVLFIFQLFHSSLNGPLAVLYRFLDYYSKFDWDNYCISLNGPVCKSSLPELFVEMPDYISNELLLSEEFLRNSAEMFSVPSRGLESDTRPFQQKYLNIIDPLKENNNLGRSVSKGNLYRIQRAFKYGARKLGDILLSPYDKVADETKKFFANTIERHRLNLVAELQYSNLIFGDEDTCSSLSPAEFYANARMLLKSSDGDFENDSLKKAYTSISNELLSSLMNGASSEMVSETGSFSDDALVSGFCQYRYANDPLASVPLNLGVSNGSYDCSSNGNSMSSLSWKHYYAPPFYFNKSSVENGNRGPELCQSDLSGSCLGVETPECPQESSSIYKAGTDCSEDFWSGGSEISSPRTSVLESVTLDIGERDLASTAGDIEAINPLVDLSGDYDSHIRSLLYGQCCYGCYLSAPVLNSPSSPSPSQNKNFWDTVRQSIPLGKNSFWQTNGNGMLVVEPAARPSGNALSSDATLRSGKKEMAQGTGIYFPKTEYQQERRKGRTKSKALGSHGQFHLHSGTHSYECVAFSDANHSEEISAVKSSVGGREKLASSSQSGGLLEESHANAFSNSSCRIEFGSLGNLSEDVLSHTSRDVILIPSAPQKVQLSEPACSKQGRDAEHSLRLKNEDEFPPLPLWKIQLVPNFSRIIFDMYSGGFSDNCKESEEEDLGYVETDPTGRYGRFEEVLGKGAMKTVYRAIDELLGMEVAWSQVRLNDLLQSPEDIERLYSEVHLLSTLNHPSIMKFYTSWIDIEKRTFNFITELFTSGTLRGYRNKYHRVNIRAVKIWARQILEGLIYLHEHDPPVIHRDLKCDNIFANGHLGQVKIGDLGLAAILRGSQRAHSVIGTPEFMAPELYDENYDELVDVYSFGMCMLEMLTGEYPYSECVNPAQIYKKVISGKRPRAFYKVQDLDAQRFIRKCLEPASNRSSAKELMLDPFLVIDDADSESVTMMRLQKPIYNDKIAIEDLHLNEDVPRTNMTITGKLHPEDDTIFLKVQIADKEGGVRHVYFPFDTVTDTPTEVANEMVKELEITDWKPCEIANMIDGEISGLVPQWKKWNQFESSDYHVLSYKDDDNDRHNPFQGFSSSSSSQVSLSGLLSSQVIDTNTNDRRWLHGDMFDDTSSQCSSHSANYSNFNYFSDDENDPATTTSTRQSQPATAISHHTSRFCPEENSNTGQSLARTCYKQCKAMLESKGTSSNSKGKGKDDARRLTRNKSLVDMRSQLLHKSLVEEVHKRRLFKTVGAVENIGFQQPYEDLKRSPRSMNCTNSMRLSCDVKGQGHKPRRH</sequence>
<feature type="compositionally biased region" description="Polar residues" evidence="9">
    <location>
        <begin position="1351"/>
        <end position="1368"/>
    </location>
</feature>
<evidence type="ECO:0000256" key="5">
    <source>
        <dbReference type="ARBA" id="ARBA00022777"/>
    </source>
</evidence>
<keyword evidence="5" id="KW-0418">Kinase</keyword>
<feature type="domain" description="Protein kinase" evidence="10">
    <location>
        <begin position="886"/>
        <end position="1144"/>
    </location>
</feature>
<keyword evidence="12" id="KW-1185">Reference proteome</keyword>
<dbReference type="Pfam" id="PF26180">
    <property type="entry name" value="PAP-OAS1"/>
    <property type="match status" value="1"/>
</dbReference>
<dbReference type="Pfam" id="PF00069">
    <property type="entry name" value="Pkinase"/>
    <property type="match status" value="1"/>
</dbReference>
<dbReference type="FunFam" id="1.10.510.10:FF:000046">
    <property type="entry name" value="probable serine/threonine-protein kinase WNK9"/>
    <property type="match status" value="1"/>
</dbReference>
<proteinExistence type="predicted"/>
<name>A0A3Q7H173_SOLLC</name>
<dbReference type="InParanoid" id="A0A3Q7H173"/>
<evidence type="ECO:0000256" key="1">
    <source>
        <dbReference type="ARBA" id="ARBA00012513"/>
    </source>
</evidence>
<keyword evidence="2" id="KW-0723">Serine/threonine-protein kinase</keyword>
<dbReference type="InterPro" id="IPR058921">
    <property type="entry name" value="PAP/OAS1-rel"/>
</dbReference>
<organism evidence="11">
    <name type="scientific">Solanum lycopersicum</name>
    <name type="common">Tomato</name>
    <name type="synonym">Lycopersicon esculentum</name>
    <dbReference type="NCBI Taxonomy" id="4081"/>
    <lineage>
        <taxon>Eukaryota</taxon>
        <taxon>Viridiplantae</taxon>
        <taxon>Streptophyta</taxon>
        <taxon>Embryophyta</taxon>
        <taxon>Tracheophyta</taxon>
        <taxon>Spermatophyta</taxon>
        <taxon>Magnoliopsida</taxon>
        <taxon>eudicotyledons</taxon>
        <taxon>Gunneridae</taxon>
        <taxon>Pentapetalae</taxon>
        <taxon>asterids</taxon>
        <taxon>lamiids</taxon>
        <taxon>Solanales</taxon>
        <taxon>Solanaceae</taxon>
        <taxon>Solanoideae</taxon>
        <taxon>Solaneae</taxon>
        <taxon>Solanum</taxon>
        <taxon>Solanum subgen. Lycopersicon</taxon>
    </lineage>
</organism>
<dbReference type="GO" id="GO:0005524">
    <property type="term" value="F:ATP binding"/>
    <property type="evidence" value="ECO:0007669"/>
    <property type="project" value="UniProtKB-KW"/>
</dbReference>
<dbReference type="EC" id="2.7.11.1" evidence="1"/>
<feature type="region of interest" description="Disordered" evidence="9">
    <location>
        <begin position="1400"/>
        <end position="1419"/>
    </location>
</feature>
<evidence type="ECO:0000256" key="3">
    <source>
        <dbReference type="ARBA" id="ARBA00022679"/>
    </source>
</evidence>
<evidence type="ECO:0000256" key="2">
    <source>
        <dbReference type="ARBA" id="ARBA00022527"/>
    </source>
</evidence>
<dbReference type="GO" id="GO:0004674">
    <property type="term" value="F:protein serine/threonine kinase activity"/>
    <property type="evidence" value="ECO:0000318"/>
    <property type="project" value="GO_Central"/>
</dbReference>
<reference evidence="11" key="2">
    <citation type="submission" date="2019-01" db="UniProtKB">
        <authorList>
            <consortium name="EnsemblPlants"/>
        </authorList>
    </citation>
    <scope>IDENTIFICATION</scope>
    <source>
        <strain evidence="11">cv. Heinz 1706</strain>
    </source>
</reference>
<dbReference type="SUPFAM" id="SSF56112">
    <property type="entry name" value="Protein kinase-like (PK-like)"/>
    <property type="match status" value="1"/>
</dbReference>
<evidence type="ECO:0000256" key="6">
    <source>
        <dbReference type="ARBA" id="ARBA00022840"/>
    </source>
</evidence>
<evidence type="ECO:0000256" key="4">
    <source>
        <dbReference type="ARBA" id="ARBA00022741"/>
    </source>
</evidence>
<dbReference type="CDD" id="cd13983">
    <property type="entry name" value="STKc_WNK"/>
    <property type="match status" value="1"/>
</dbReference>
<dbReference type="STRING" id="4081.A0A3Q7H173"/>
<keyword evidence="6" id="KW-0067">ATP-binding</keyword>
<dbReference type="FunFam" id="3.30.200.20:FF:000075">
    <property type="entry name" value="Probable serine/threonine-protein kinase WNK1"/>
    <property type="match status" value="1"/>
</dbReference>
<dbReference type="EnsemblPlants" id="Solyc06g082480.3.1">
    <property type="protein sequence ID" value="Solyc06g082480.3.1"/>
    <property type="gene ID" value="Solyc06g082480.3"/>
</dbReference>
<dbReference type="CDD" id="cd05402">
    <property type="entry name" value="NT_PAP_TUTase"/>
    <property type="match status" value="1"/>
</dbReference>
<dbReference type="InterPro" id="IPR058920">
    <property type="entry name" value="PAP-OAS1-bd-rel"/>
</dbReference>
<keyword evidence="3" id="KW-0808">Transferase</keyword>
<dbReference type="InterPro" id="IPR011009">
    <property type="entry name" value="Kinase-like_dom_sf"/>
</dbReference>
<accession>A0A3Q7H173</accession>
<dbReference type="PANTHER" id="PTHR45979">
    <property type="entry name" value="PAP/OAS1 SUBSTRATE-BINDING DOMAIN SUPERFAMILY"/>
    <property type="match status" value="1"/>
</dbReference>
<comment type="catalytic activity">
    <reaction evidence="8">
        <text>L-seryl-[protein] + ATP = O-phospho-L-seryl-[protein] + ADP + H(+)</text>
        <dbReference type="Rhea" id="RHEA:17989"/>
        <dbReference type="Rhea" id="RHEA-COMP:9863"/>
        <dbReference type="Rhea" id="RHEA-COMP:11604"/>
        <dbReference type="ChEBI" id="CHEBI:15378"/>
        <dbReference type="ChEBI" id="CHEBI:29999"/>
        <dbReference type="ChEBI" id="CHEBI:30616"/>
        <dbReference type="ChEBI" id="CHEBI:83421"/>
        <dbReference type="ChEBI" id="CHEBI:456216"/>
        <dbReference type="EC" id="2.7.11.1"/>
    </reaction>
</comment>
<evidence type="ECO:0000256" key="7">
    <source>
        <dbReference type="ARBA" id="ARBA00047899"/>
    </source>
</evidence>
<evidence type="ECO:0000256" key="9">
    <source>
        <dbReference type="SAM" id="MobiDB-lite"/>
    </source>
</evidence>
<evidence type="ECO:0000313" key="11">
    <source>
        <dbReference type="EnsemblPlants" id="Solyc06g082480.3.1"/>
    </source>
</evidence>
<dbReference type="SMART" id="SM00220">
    <property type="entry name" value="S_TKc"/>
    <property type="match status" value="1"/>
</dbReference>
<dbReference type="PROSITE" id="PS50011">
    <property type="entry name" value="PROTEIN_KINASE_DOM"/>
    <property type="match status" value="1"/>
</dbReference>
<dbReference type="GO" id="GO:0005737">
    <property type="term" value="C:cytoplasm"/>
    <property type="evidence" value="ECO:0000318"/>
    <property type="project" value="GO_Central"/>
</dbReference>
<comment type="catalytic activity">
    <reaction evidence="7">
        <text>L-threonyl-[protein] + ATP = O-phospho-L-threonyl-[protein] + ADP + H(+)</text>
        <dbReference type="Rhea" id="RHEA:46608"/>
        <dbReference type="Rhea" id="RHEA-COMP:11060"/>
        <dbReference type="Rhea" id="RHEA-COMP:11605"/>
        <dbReference type="ChEBI" id="CHEBI:15378"/>
        <dbReference type="ChEBI" id="CHEBI:30013"/>
        <dbReference type="ChEBI" id="CHEBI:30616"/>
        <dbReference type="ChEBI" id="CHEBI:61977"/>
        <dbReference type="ChEBI" id="CHEBI:456216"/>
        <dbReference type="EC" id="2.7.11.1"/>
    </reaction>
</comment>
<dbReference type="PaxDb" id="4081-Solyc06g082480.2.1"/>
<evidence type="ECO:0000259" key="10">
    <source>
        <dbReference type="PROSITE" id="PS50011"/>
    </source>
</evidence>
<protein>
    <recommendedName>
        <fullName evidence="1">non-specific serine/threonine protein kinase</fullName>
        <ecNumber evidence="1">2.7.11.1</ecNumber>
    </recommendedName>
</protein>
<dbReference type="SUPFAM" id="SSF81631">
    <property type="entry name" value="PAP/OAS1 substrate-binding domain"/>
    <property type="match status" value="1"/>
</dbReference>
<dbReference type="Gene3D" id="1.10.510.10">
    <property type="entry name" value="Transferase(Phosphotransferase) domain 1"/>
    <property type="match status" value="1"/>
</dbReference>
<dbReference type="InterPro" id="IPR000719">
    <property type="entry name" value="Prot_kinase_dom"/>
</dbReference>
<evidence type="ECO:0000256" key="8">
    <source>
        <dbReference type="ARBA" id="ARBA00048679"/>
    </source>
</evidence>
<evidence type="ECO:0000313" key="12">
    <source>
        <dbReference type="Proteomes" id="UP000004994"/>
    </source>
</evidence>
<dbReference type="SUPFAM" id="SSF81301">
    <property type="entry name" value="Nucleotidyltransferase"/>
    <property type="match status" value="1"/>
</dbReference>
<dbReference type="Gramene" id="Solyc06g082480.3.1">
    <property type="protein sequence ID" value="Solyc06g082480.3.1"/>
    <property type="gene ID" value="Solyc06g082480.3"/>
</dbReference>
<dbReference type="GO" id="GO:0035556">
    <property type="term" value="P:intracellular signal transduction"/>
    <property type="evidence" value="ECO:0000318"/>
    <property type="project" value="GO_Central"/>
</dbReference>
<feature type="region of interest" description="Disordered" evidence="9">
    <location>
        <begin position="1347"/>
        <end position="1381"/>
    </location>
</feature>